<name>A0A2P2KSD3_RHIMU</name>
<dbReference type="EMBL" id="GGEC01028143">
    <property type="protein sequence ID" value="MBX08627.1"/>
    <property type="molecule type" value="Transcribed_RNA"/>
</dbReference>
<dbReference type="AlphaFoldDB" id="A0A2P2KSD3"/>
<protein>
    <submittedName>
        <fullName evidence="1">Photosystem I reaction center subunit Nic-like isoform X1</fullName>
    </submittedName>
</protein>
<sequence length="58" mass="6583">MEITLRQDIFDDKRGAKRVLIIIFLIPYVIRDITGASTSLPEKPETCYGKHLGFFALA</sequence>
<evidence type="ECO:0000313" key="1">
    <source>
        <dbReference type="EMBL" id="MBX08635.1"/>
    </source>
</evidence>
<dbReference type="EMBL" id="GGEC01028151">
    <property type="protein sequence ID" value="MBX08635.1"/>
    <property type="molecule type" value="Transcribed_RNA"/>
</dbReference>
<accession>A0A2P2KSD3</accession>
<organism evidence="1">
    <name type="scientific">Rhizophora mucronata</name>
    <name type="common">Asiatic mangrove</name>
    <dbReference type="NCBI Taxonomy" id="61149"/>
    <lineage>
        <taxon>Eukaryota</taxon>
        <taxon>Viridiplantae</taxon>
        <taxon>Streptophyta</taxon>
        <taxon>Embryophyta</taxon>
        <taxon>Tracheophyta</taxon>
        <taxon>Spermatophyta</taxon>
        <taxon>Magnoliopsida</taxon>
        <taxon>eudicotyledons</taxon>
        <taxon>Gunneridae</taxon>
        <taxon>Pentapetalae</taxon>
        <taxon>rosids</taxon>
        <taxon>fabids</taxon>
        <taxon>Malpighiales</taxon>
        <taxon>Rhizophoraceae</taxon>
        <taxon>Rhizophora</taxon>
    </lineage>
</organism>
<proteinExistence type="predicted"/>
<reference evidence="1" key="1">
    <citation type="submission" date="2018-02" db="EMBL/GenBank/DDBJ databases">
        <title>Rhizophora mucronata_Transcriptome.</title>
        <authorList>
            <person name="Meera S.P."/>
            <person name="Sreeshan A."/>
            <person name="Augustine A."/>
        </authorList>
    </citation>
    <scope>NUCLEOTIDE SEQUENCE</scope>
    <source>
        <tissue evidence="1">Leaf</tissue>
    </source>
</reference>